<sequence length="85" mass="9186">VQLSVSHEVVEITRAQVDEFCGNVLEVRGTGGRRVLAMSSRAFAAFTDAQLTVLRRHTDELVHAAIPTIETVGGGGVRCMMAEIF</sequence>
<keyword evidence="2" id="KW-1185">Reference proteome</keyword>
<protein>
    <recommendedName>
        <fullName evidence="3">Amidinotransferase</fullName>
    </recommendedName>
</protein>
<evidence type="ECO:0000313" key="2">
    <source>
        <dbReference type="Proteomes" id="UP000011083"/>
    </source>
</evidence>
<reference evidence="1 2" key="1">
    <citation type="journal article" date="2013" name="Genome Biol.">
        <title>Genome of Acanthamoeba castellanii highlights extensive lateral gene transfer and early evolution of tyrosine kinase signaling.</title>
        <authorList>
            <person name="Clarke M."/>
            <person name="Lohan A.J."/>
            <person name="Liu B."/>
            <person name="Lagkouvardos I."/>
            <person name="Roy S."/>
            <person name="Zafar N."/>
            <person name="Bertelli C."/>
            <person name="Schilde C."/>
            <person name="Kianianmomeni A."/>
            <person name="Burglin T.R."/>
            <person name="Frech C."/>
            <person name="Turcotte B."/>
            <person name="Kopec K.O."/>
            <person name="Synnott J.M."/>
            <person name="Choo C."/>
            <person name="Paponov I."/>
            <person name="Finkler A."/>
            <person name="Soon Heng Tan C."/>
            <person name="Hutchins A.P."/>
            <person name="Weinmeier T."/>
            <person name="Rattei T."/>
            <person name="Chu J.S."/>
            <person name="Gimenez G."/>
            <person name="Irimia M."/>
            <person name="Rigden D.J."/>
            <person name="Fitzpatrick D.A."/>
            <person name="Lorenzo-Morales J."/>
            <person name="Bateman A."/>
            <person name="Chiu C.H."/>
            <person name="Tang P."/>
            <person name="Hegemann P."/>
            <person name="Fromm H."/>
            <person name="Raoult D."/>
            <person name="Greub G."/>
            <person name="Miranda-Saavedra D."/>
            <person name="Chen N."/>
            <person name="Nash P."/>
            <person name="Ginger M.L."/>
            <person name="Horn M."/>
            <person name="Schaap P."/>
            <person name="Caler L."/>
            <person name="Loftus B."/>
        </authorList>
    </citation>
    <scope>NUCLEOTIDE SEQUENCE [LARGE SCALE GENOMIC DNA]</scope>
    <source>
        <strain evidence="1 2">Neff</strain>
    </source>
</reference>
<dbReference type="InterPro" id="IPR014541">
    <property type="entry name" value="Amdntrnsf_FN0238"/>
</dbReference>
<evidence type="ECO:0008006" key="3">
    <source>
        <dbReference type="Google" id="ProtNLM"/>
    </source>
</evidence>
<accession>L8GMN7</accession>
<dbReference type="SUPFAM" id="SSF55909">
    <property type="entry name" value="Pentein"/>
    <property type="match status" value="1"/>
</dbReference>
<dbReference type="OrthoDB" id="14321at2759"/>
<evidence type="ECO:0000313" key="1">
    <source>
        <dbReference type="EMBL" id="ELR14247.1"/>
    </source>
</evidence>
<dbReference type="GeneID" id="14914828"/>
<dbReference type="Proteomes" id="UP000011083">
    <property type="component" value="Unassembled WGS sequence"/>
</dbReference>
<dbReference type="PANTHER" id="PTHR43224:SF1">
    <property type="entry name" value="AMIDINOTRANSFERASE"/>
    <property type="match status" value="1"/>
</dbReference>
<dbReference type="KEGG" id="acan:ACA1_082310"/>
<dbReference type="RefSeq" id="XP_004336260.1">
    <property type="nucleotide sequence ID" value="XM_004336212.1"/>
</dbReference>
<dbReference type="VEuPathDB" id="AmoebaDB:ACA1_082310"/>
<dbReference type="AlphaFoldDB" id="L8GMN7"/>
<proteinExistence type="predicted"/>
<organism evidence="1 2">
    <name type="scientific">Acanthamoeba castellanii (strain ATCC 30010 / Neff)</name>
    <dbReference type="NCBI Taxonomy" id="1257118"/>
    <lineage>
        <taxon>Eukaryota</taxon>
        <taxon>Amoebozoa</taxon>
        <taxon>Discosea</taxon>
        <taxon>Longamoebia</taxon>
        <taxon>Centramoebida</taxon>
        <taxon>Acanthamoebidae</taxon>
        <taxon>Acanthamoeba</taxon>
    </lineage>
</organism>
<feature type="non-terminal residue" evidence="1">
    <location>
        <position position="1"/>
    </location>
</feature>
<dbReference type="Gene3D" id="3.75.10.10">
    <property type="entry name" value="L-arginine/glycine Amidinotransferase, Chain A"/>
    <property type="match status" value="1"/>
</dbReference>
<dbReference type="EMBL" id="KB008064">
    <property type="protein sequence ID" value="ELR14247.1"/>
    <property type="molecule type" value="Genomic_DNA"/>
</dbReference>
<gene>
    <name evidence="1" type="ORF">ACA1_082310</name>
</gene>
<name>L8GMN7_ACACF</name>
<dbReference type="Pfam" id="PF19420">
    <property type="entry name" value="DDAH_eukar"/>
    <property type="match status" value="1"/>
</dbReference>
<dbReference type="PANTHER" id="PTHR43224">
    <property type="entry name" value="AMIDINOTRANSFERASE"/>
    <property type="match status" value="1"/>
</dbReference>